<evidence type="ECO:0000313" key="3">
    <source>
        <dbReference type="EMBL" id="OBZ81363.1"/>
    </source>
</evidence>
<dbReference type="EMBL" id="LUGH01001252">
    <property type="protein sequence ID" value="OBZ81363.1"/>
    <property type="molecule type" value="Genomic_DNA"/>
</dbReference>
<keyword evidence="2" id="KW-0472">Membrane</keyword>
<feature type="transmembrane region" description="Helical" evidence="2">
    <location>
        <begin position="131"/>
        <end position="150"/>
    </location>
</feature>
<feature type="region of interest" description="Disordered" evidence="1">
    <location>
        <begin position="1"/>
        <end position="22"/>
    </location>
</feature>
<accession>A0A1C7MX17</accession>
<evidence type="ECO:0000256" key="1">
    <source>
        <dbReference type="SAM" id="MobiDB-lite"/>
    </source>
</evidence>
<dbReference type="InParanoid" id="A0A1C7MX17"/>
<comment type="caution">
    <text evidence="3">The sequence shown here is derived from an EMBL/GenBank/DDBJ whole genome shotgun (WGS) entry which is preliminary data.</text>
</comment>
<keyword evidence="4" id="KW-1185">Reference proteome</keyword>
<protein>
    <submittedName>
        <fullName evidence="3">Uncharacterized protein</fullName>
    </submittedName>
</protein>
<sequence>MGPFAHNHFQSPDTYRRMGQKNTKTTVKHNICSNACHMYPINDLETKKCPIDTCQAARYCNEAQVEAAREDLDRDEAMPLPELLPTRQLAYTSIGKAWTELYMIDNNAEMLAYRSQVFEQHRADIDIYRDIFLVPAINTFLLMVILTPTLSTL</sequence>
<keyword evidence="2" id="KW-1133">Transmembrane helix</keyword>
<gene>
    <name evidence="3" type="ORF">A0J61_10589</name>
</gene>
<organism evidence="3 4">
    <name type="scientific">Choanephora cucurbitarum</name>
    <dbReference type="NCBI Taxonomy" id="101091"/>
    <lineage>
        <taxon>Eukaryota</taxon>
        <taxon>Fungi</taxon>
        <taxon>Fungi incertae sedis</taxon>
        <taxon>Mucoromycota</taxon>
        <taxon>Mucoromycotina</taxon>
        <taxon>Mucoromycetes</taxon>
        <taxon>Mucorales</taxon>
        <taxon>Mucorineae</taxon>
        <taxon>Choanephoraceae</taxon>
        <taxon>Choanephoroideae</taxon>
        <taxon>Choanephora</taxon>
    </lineage>
</organism>
<dbReference type="AlphaFoldDB" id="A0A1C7MX17"/>
<name>A0A1C7MX17_9FUNG</name>
<evidence type="ECO:0000313" key="4">
    <source>
        <dbReference type="Proteomes" id="UP000093000"/>
    </source>
</evidence>
<evidence type="ECO:0000256" key="2">
    <source>
        <dbReference type="SAM" id="Phobius"/>
    </source>
</evidence>
<reference evidence="3 4" key="1">
    <citation type="submission" date="2016-03" db="EMBL/GenBank/DDBJ databases">
        <title>Choanephora cucurbitarum.</title>
        <authorList>
            <person name="Min B."/>
            <person name="Park H."/>
            <person name="Park J.-H."/>
            <person name="Shin H.-D."/>
            <person name="Choi I.-G."/>
        </authorList>
    </citation>
    <scope>NUCLEOTIDE SEQUENCE [LARGE SCALE GENOMIC DNA]</scope>
    <source>
        <strain evidence="3 4">KUS-F28377</strain>
    </source>
</reference>
<dbReference type="Proteomes" id="UP000093000">
    <property type="component" value="Unassembled WGS sequence"/>
</dbReference>
<keyword evidence="2" id="KW-0812">Transmembrane</keyword>
<proteinExistence type="predicted"/>